<feature type="non-terminal residue" evidence="2">
    <location>
        <position position="1"/>
    </location>
</feature>
<dbReference type="GO" id="GO:0003743">
    <property type="term" value="F:translation initiation factor activity"/>
    <property type="evidence" value="ECO:0007669"/>
    <property type="project" value="UniProtKB-KW"/>
</dbReference>
<comment type="caution">
    <text evidence="2">The sequence shown here is derived from an EMBL/GenBank/DDBJ whole genome shotgun (WGS) entry which is preliminary data.</text>
</comment>
<evidence type="ECO:0000313" key="3">
    <source>
        <dbReference type="Proteomes" id="UP000265520"/>
    </source>
</evidence>
<dbReference type="Proteomes" id="UP000265520">
    <property type="component" value="Unassembled WGS sequence"/>
</dbReference>
<reference evidence="2 3" key="1">
    <citation type="journal article" date="2018" name="Front. Plant Sci.">
        <title>Red Clover (Trifolium pratense) and Zigzag Clover (T. medium) - A Picture of Genomic Similarities and Differences.</title>
        <authorList>
            <person name="Dluhosova J."/>
            <person name="Istvanek J."/>
            <person name="Nedelnik J."/>
            <person name="Repkova J."/>
        </authorList>
    </citation>
    <scope>NUCLEOTIDE SEQUENCE [LARGE SCALE GENOMIC DNA]</scope>
    <source>
        <strain evidence="3">cv. 10/8</strain>
        <tissue evidence="2">Leaf</tissue>
    </source>
</reference>
<dbReference type="EMBL" id="LXQA010052101">
    <property type="protein sequence ID" value="MCI03411.1"/>
    <property type="molecule type" value="Genomic_DNA"/>
</dbReference>
<proteinExistence type="predicted"/>
<sequence length="81" mass="9194">KNWDLTVPGYSSEEKKYQSRPVRTLMESSKLPESSINNSKDISRQGHPNPAASHHLMRPLSSDQLVSHSSTSQILQQMTRF</sequence>
<feature type="region of interest" description="Disordered" evidence="1">
    <location>
        <begin position="1"/>
        <end position="55"/>
    </location>
</feature>
<feature type="compositionally biased region" description="Polar residues" evidence="1">
    <location>
        <begin position="31"/>
        <end position="40"/>
    </location>
</feature>
<name>A0A392NUA3_9FABA</name>
<keyword evidence="2" id="KW-0396">Initiation factor</keyword>
<dbReference type="AlphaFoldDB" id="A0A392NUA3"/>
<evidence type="ECO:0000313" key="2">
    <source>
        <dbReference type="EMBL" id="MCI03411.1"/>
    </source>
</evidence>
<keyword evidence="2" id="KW-0648">Protein biosynthesis</keyword>
<keyword evidence="3" id="KW-1185">Reference proteome</keyword>
<accession>A0A392NUA3</accession>
<evidence type="ECO:0000256" key="1">
    <source>
        <dbReference type="SAM" id="MobiDB-lite"/>
    </source>
</evidence>
<feature type="region of interest" description="Disordered" evidence="1">
    <location>
        <begin position="62"/>
        <end position="81"/>
    </location>
</feature>
<protein>
    <submittedName>
        <fullName evidence="2">Transcription initiation factor TFIID subunit 12b-like</fullName>
    </submittedName>
</protein>
<organism evidence="2 3">
    <name type="scientific">Trifolium medium</name>
    <dbReference type="NCBI Taxonomy" id="97028"/>
    <lineage>
        <taxon>Eukaryota</taxon>
        <taxon>Viridiplantae</taxon>
        <taxon>Streptophyta</taxon>
        <taxon>Embryophyta</taxon>
        <taxon>Tracheophyta</taxon>
        <taxon>Spermatophyta</taxon>
        <taxon>Magnoliopsida</taxon>
        <taxon>eudicotyledons</taxon>
        <taxon>Gunneridae</taxon>
        <taxon>Pentapetalae</taxon>
        <taxon>rosids</taxon>
        <taxon>fabids</taxon>
        <taxon>Fabales</taxon>
        <taxon>Fabaceae</taxon>
        <taxon>Papilionoideae</taxon>
        <taxon>50 kb inversion clade</taxon>
        <taxon>NPAAA clade</taxon>
        <taxon>Hologalegina</taxon>
        <taxon>IRL clade</taxon>
        <taxon>Trifolieae</taxon>
        <taxon>Trifolium</taxon>
    </lineage>
</organism>